<evidence type="ECO:0000313" key="3">
    <source>
        <dbReference type="EMBL" id="KAK6192653.1"/>
    </source>
</evidence>
<evidence type="ECO:0000256" key="1">
    <source>
        <dbReference type="SAM" id="MobiDB-lite"/>
    </source>
</evidence>
<feature type="compositionally biased region" description="Basic and acidic residues" evidence="1">
    <location>
        <begin position="37"/>
        <end position="46"/>
    </location>
</feature>
<dbReference type="PANTHER" id="PTHR22929">
    <property type="entry name" value="RNA POLYMERASE III TRANSCRIPTION INITIATION FACTOR B"/>
    <property type="match status" value="1"/>
</dbReference>
<feature type="region of interest" description="Disordered" evidence="1">
    <location>
        <begin position="78"/>
        <end position="306"/>
    </location>
</feature>
<evidence type="ECO:0000313" key="4">
    <source>
        <dbReference type="Proteomes" id="UP001347796"/>
    </source>
</evidence>
<feature type="compositionally biased region" description="Polar residues" evidence="1">
    <location>
        <begin position="92"/>
        <end position="102"/>
    </location>
</feature>
<gene>
    <name evidence="3" type="ORF">SNE40_004088</name>
</gene>
<dbReference type="GO" id="GO:0070898">
    <property type="term" value="P:RNA polymerase III preinitiation complex assembly"/>
    <property type="evidence" value="ECO:0007669"/>
    <property type="project" value="TreeGrafter"/>
</dbReference>
<feature type="compositionally biased region" description="Polar residues" evidence="1">
    <location>
        <begin position="172"/>
        <end position="210"/>
    </location>
</feature>
<feature type="region of interest" description="Disordered" evidence="1">
    <location>
        <begin position="810"/>
        <end position="874"/>
    </location>
</feature>
<comment type="caution">
    <text evidence="3">The sequence shown here is derived from an EMBL/GenBank/DDBJ whole genome shotgun (WGS) entry which is preliminary data.</text>
</comment>
<dbReference type="GO" id="GO:0000126">
    <property type="term" value="C:transcription factor TFIIIB complex"/>
    <property type="evidence" value="ECO:0007669"/>
    <property type="project" value="TreeGrafter"/>
</dbReference>
<dbReference type="InterPro" id="IPR039467">
    <property type="entry name" value="TFIIIB_B''_Myb"/>
</dbReference>
<dbReference type="GO" id="GO:0001156">
    <property type="term" value="F:TFIIIC-class transcription factor complex binding"/>
    <property type="evidence" value="ECO:0007669"/>
    <property type="project" value="TreeGrafter"/>
</dbReference>
<feature type="compositionally biased region" description="Basic residues" evidence="1">
    <location>
        <begin position="502"/>
        <end position="512"/>
    </location>
</feature>
<dbReference type="Pfam" id="PF15963">
    <property type="entry name" value="Myb_DNA-bind_7"/>
    <property type="match status" value="1"/>
</dbReference>
<organism evidence="3 4">
    <name type="scientific">Patella caerulea</name>
    <name type="common">Rayed Mediterranean limpet</name>
    <dbReference type="NCBI Taxonomy" id="87958"/>
    <lineage>
        <taxon>Eukaryota</taxon>
        <taxon>Metazoa</taxon>
        <taxon>Spiralia</taxon>
        <taxon>Lophotrochozoa</taxon>
        <taxon>Mollusca</taxon>
        <taxon>Gastropoda</taxon>
        <taxon>Patellogastropoda</taxon>
        <taxon>Patelloidea</taxon>
        <taxon>Patellidae</taxon>
        <taxon>Patella</taxon>
    </lineage>
</organism>
<feature type="compositionally biased region" description="Basic and acidic residues" evidence="1">
    <location>
        <begin position="78"/>
        <end position="91"/>
    </location>
</feature>
<dbReference type="Proteomes" id="UP001347796">
    <property type="component" value="Unassembled WGS sequence"/>
</dbReference>
<feature type="compositionally biased region" description="Basic and acidic residues" evidence="1">
    <location>
        <begin position="211"/>
        <end position="224"/>
    </location>
</feature>
<accession>A0AAN8K475</accession>
<keyword evidence="4" id="KW-1185">Reference proteome</keyword>
<feature type="region of interest" description="Disordered" evidence="1">
    <location>
        <begin position="1"/>
        <end position="46"/>
    </location>
</feature>
<dbReference type="PANTHER" id="PTHR22929:SF0">
    <property type="entry name" value="TRANSCRIPTION FACTOR TFIIIB COMPONENT B'' HOMOLOG"/>
    <property type="match status" value="1"/>
</dbReference>
<dbReference type="AlphaFoldDB" id="A0AAN8K475"/>
<reference evidence="3 4" key="1">
    <citation type="submission" date="2024-01" db="EMBL/GenBank/DDBJ databases">
        <title>The genome of the rayed Mediterranean limpet Patella caerulea (Linnaeus, 1758).</title>
        <authorList>
            <person name="Anh-Thu Weber A."/>
            <person name="Halstead-Nussloch G."/>
        </authorList>
    </citation>
    <scope>NUCLEOTIDE SEQUENCE [LARGE SCALE GENOMIC DNA]</scope>
    <source>
        <strain evidence="3">AATW-2023a</strain>
        <tissue evidence="3">Whole specimen</tissue>
    </source>
</reference>
<feature type="compositionally biased region" description="Basic and acidic residues" evidence="1">
    <location>
        <begin position="513"/>
        <end position="543"/>
    </location>
</feature>
<feature type="compositionally biased region" description="Polar residues" evidence="1">
    <location>
        <begin position="288"/>
        <end position="306"/>
    </location>
</feature>
<dbReference type="InterPro" id="IPR001005">
    <property type="entry name" value="SANT/Myb"/>
</dbReference>
<name>A0AAN8K475_PATCE</name>
<protein>
    <recommendedName>
        <fullName evidence="2">Myb-like domain-containing protein</fullName>
    </recommendedName>
</protein>
<dbReference type="EMBL" id="JAZGQO010000002">
    <property type="protein sequence ID" value="KAK6192653.1"/>
    <property type="molecule type" value="Genomic_DNA"/>
</dbReference>
<sequence>MATRRSRLQIKPNIGPKINKTPAKAPVNVPNFGPKVSETEKSENDKPVTVLKDKTVPVLQNSNNSEIKSTEELQEKIVIKSPTRDLSETKPSKNSVNKSPTAAENVVKPLFKPDPGPLARGIRNRFAKPKPNIGLRGVARPNVASKPASPVKVFSPDRSSVKSPIKSPVRLSLSNEDSSTQQSGISSVDTCEQDENTPVVNVDQTVSTSTIDKRSTQQKPEKIKTSRRQRTINIRQFPEDEPPDRQKMKMSDLIYWNPSKNPMKQSSEKIRKRSNSTTVESSSTSDTPDNSFTTAPDKQDDSSMSSDAMLVPQVTIGPDGSMIINEQSLVVEAEHEKEVLSPTEIVEEDDVYVNYNSFRNKGTTKCWLDNETARFYRALSALGTDFSLMSSLFPHRTRRELKNKFKREERYNRQMVDMAIKMRTPLSLESFESIESVLEKDKQDRENKRKASIKRKKEEKQSGNPAYKPKKSRPNKEIKNTKKSVDEEDGVASSPEADKNKTSRPSRPKKPKITKEKTTPGKLTTEKHDPAQPEIIRKSKPLEYEEFEFESSDEEDKLPARLPKLQKSCKFTEFQNTASKKLQVICASRPVSDDSDDDDNEDDDVDVLASDSDIDEDVTSNSNDVNDHTQENVTSNSNIVNDHTQENVMSNSSIVNDHIQEDVTPNLNIVNDDTQENDLMNTNNDLLESAGEITVNNSCEILNSENIEENICNIAEDINNSSGYMTLNTMETETNFDMMDEIVSVENRSEENLPVIDTETLSPIMVTTPEDDALMTKIKQKSEKLVENKTNTDFRKSLINKSKTTISNVEYTTSTPSSTTTDKNQTPKTVPRRIKKFQPNLNLARKKDASLMGNNKNLPVSNGAVAKEQEKGKPINKKPQLVTNKKDCVIIGEKDSRKSSAAKSLHTLPESCSVSNIENEDNDIEIVEDDKEKTTNNSDVEMMSDIEDFSTYKGVVRNLNSTNKSLSKLVEEKPRKSASASVIDVNMEVVASDVDVSYVEESVATGDTAPVHSVKVLNKDNTNHFVLPASVFPNLPFSQEQDKMQMVLVPETMDGDTIYHVYMLPETEDNNSSAQPSDTKDTS</sequence>
<feature type="region of interest" description="Disordered" evidence="1">
    <location>
        <begin position="439"/>
        <end position="559"/>
    </location>
</feature>
<feature type="compositionally biased region" description="Low complexity" evidence="1">
    <location>
        <begin position="275"/>
        <end position="287"/>
    </location>
</feature>
<feature type="compositionally biased region" description="Low complexity" evidence="1">
    <location>
        <begin position="812"/>
        <end position="821"/>
    </location>
</feature>
<feature type="region of interest" description="Disordered" evidence="1">
    <location>
        <begin position="589"/>
        <end position="638"/>
    </location>
</feature>
<feature type="domain" description="Myb-like" evidence="2">
    <location>
        <begin position="363"/>
        <end position="411"/>
    </location>
</feature>
<feature type="compositionally biased region" description="Basic and acidic residues" evidence="1">
    <location>
        <begin position="474"/>
        <end position="485"/>
    </location>
</feature>
<dbReference type="SUPFAM" id="SSF46689">
    <property type="entry name" value="Homeodomain-like"/>
    <property type="match status" value="1"/>
</dbReference>
<evidence type="ECO:0000259" key="2">
    <source>
        <dbReference type="SMART" id="SM00717"/>
    </source>
</evidence>
<dbReference type="SMART" id="SM00717">
    <property type="entry name" value="SANT"/>
    <property type="match status" value="1"/>
</dbReference>
<proteinExistence type="predicted"/>
<feature type="compositionally biased region" description="Acidic residues" evidence="1">
    <location>
        <begin position="593"/>
        <end position="618"/>
    </location>
</feature>
<feature type="compositionally biased region" description="Basic and acidic residues" evidence="1">
    <location>
        <begin position="439"/>
        <end position="449"/>
    </location>
</feature>
<dbReference type="InterPro" id="IPR009057">
    <property type="entry name" value="Homeodomain-like_sf"/>
</dbReference>
<feature type="compositionally biased region" description="Acidic residues" evidence="1">
    <location>
        <begin position="544"/>
        <end position="556"/>
    </location>
</feature>